<dbReference type="Proteomes" id="UP000192434">
    <property type="component" value="Unassembled WGS sequence"/>
</dbReference>
<dbReference type="InterPro" id="IPR058593">
    <property type="entry name" value="ARB_07466-like_C"/>
</dbReference>
<dbReference type="STRING" id="1578165.BKG68_16930"/>
<dbReference type="RefSeq" id="WP_083018799.1">
    <property type="nucleotide sequence ID" value="NZ_CP010271.1"/>
</dbReference>
<accession>A0A1S4VYG6</accession>
<sequence length="193" mass="20107">MPPSRLAGLALSLVAGAAVMGVVSEVGKPDVQLSIKPEQQAIALIADLPRAQRDRRYVSAEALALEARARAIKPCSTVLAGAQPAVAQAGNFLKGMFGIGDIGGANGRGGGGDHGRGLALDFMTSSNSTGTALANFVLANRDRLGVTYVIWQQRYNDGNGWSMMENRGSPTANHMDHVHVSFRAGAKPPAVNC</sequence>
<protein>
    <recommendedName>
        <fullName evidence="1">ARB-07466-like C-terminal domain-containing protein</fullName>
    </recommendedName>
</protein>
<comment type="caution">
    <text evidence="2">The sequence shown here is derived from an EMBL/GenBank/DDBJ whole genome shotgun (WGS) entry which is preliminary data.</text>
</comment>
<evidence type="ECO:0000313" key="2">
    <source>
        <dbReference type="EMBL" id="ORB51164.1"/>
    </source>
</evidence>
<dbReference type="KEGG" id="msao:MYCSP_00910"/>
<feature type="domain" description="ARB-07466-like C-terminal" evidence="1">
    <location>
        <begin position="81"/>
        <end position="175"/>
    </location>
</feature>
<proteinExistence type="predicted"/>
<dbReference type="Pfam" id="PF26571">
    <property type="entry name" value="VldE"/>
    <property type="match status" value="1"/>
</dbReference>
<name>A0A1S4VYG6_9MYCO</name>
<gene>
    <name evidence="2" type="ORF">BST43_20945</name>
</gene>
<reference evidence="2 3" key="1">
    <citation type="submission" date="2016-12" db="EMBL/GenBank/DDBJ databases">
        <title>The new phylogeny of genus Mycobacterium.</title>
        <authorList>
            <person name="Tortoli E."/>
            <person name="Trovato A."/>
            <person name="Cirillo D.M."/>
        </authorList>
    </citation>
    <scope>NUCLEOTIDE SEQUENCE [LARGE SCALE GENOMIC DNA]</scope>
    <source>
        <strain evidence="2 3">CCUG 66554</strain>
    </source>
</reference>
<organism evidence="2 3">
    <name type="scientific">Mycobacteroides saopaulense</name>
    <dbReference type="NCBI Taxonomy" id="1578165"/>
    <lineage>
        <taxon>Bacteria</taxon>
        <taxon>Bacillati</taxon>
        <taxon>Actinomycetota</taxon>
        <taxon>Actinomycetes</taxon>
        <taxon>Mycobacteriales</taxon>
        <taxon>Mycobacteriaceae</taxon>
        <taxon>Mycobacteroides</taxon>
    </lineage>
</organism>
<dbReference type="AlphaFoldDB" id="A0A1S4VYG6"/>
<dbReference type="EMBL" id="MVII01000032">
    <property type="protein sequence ID" value="ORB51164.1"/>
    <property type="molecule type" value="Genomic_DNA"/>
</dbReference>
<evidence type="ECO:0000313" key="3">
    <source>
        <dbReference type="Proteomes" id="UP000192434"/>
    </source>
</evidence>
<evidence type="ECO:0000259" key="1">
    <source>
        <dbReference type="Pfam" id="PF26571"/>
    </source>
</evidence>